<keyword evidence="5 10" id="KW-0862">Zinc</keyword>
<feature type="binding site" evidence="10">
    <location>
        <position position="158"/>
    </location>
    <ligand>
        <name>NAD(+)</name>
        <dbReference type="ChEBI" id="CHEBI:57540"/>
    </ligand>
</feature>
<keyword evidence="6 10" id="KW-0520">NAD</keyword>
<evidence type="ECO:0000256" key="10">
    <source>
        <dbReference type="HAMAP-Rule" id="MF_01588"/>
    </source>
</evidence>
<dbReference type="PROSITE" id="PS50172">
    <property type="entry name" value="BRCT"/>
    <property type="match status" value="1"/>
</dbReference>
<dbReference type="CDD" id="cd17748">
    <property type="entry name" value="BRCT_DNA_ligase_like"/>
    <property type="match status" value="1"/>
</dbReference>
<dbReference type="NCBIfam" id="TIGR00575">
    <property type="entry name" value="dnlj"/>
    <property type="match status" value="1"/>
</dbReference>
<dbReference type="HAMAP" id="MF_01588">
    <property type="entry name" value="DNA_ligase_A"/>
    <property type="match status" value="1"/>
</dbReference>
<evidence type="ECO:0000256" key="2">
    <source>
        <dbReference type="ARBA" id="ARBA00022705"/>
    </source>
</evidence>
<dbReference type="NCBIfam" id="NF005932">
    <property type="entry name" value="PRK07956.1"/>
    <property type="match status" value="1"/>
</dbReference>
<feature type="binding site" evidence="10">
    <location>
        <begin position="79"/>
        <end position="80"/>
    </location>
    <ligand>
        <name>NAD(+)</name>
        <dbReference type="ChEBI" id="CHEBI:57540"/>
    </ligand>
</feature>
<dbReference type="Gene3D" id="1.10.150.20">
    <property type="entry name" value="5' to 3' exonuclease, C-terminal subdomain"/>
    <property type="match status" value="1"/>
</dbReference>
<evidence type="ECO:0000256" key="6">
    <source>
        <dbReference type="ARBA" id="ARBA00023027"/>
    </source>
</evidence>
<dbReference type="SUPFAM" id="SSF52113">
    <property type="entry name" value="BRCT domain"/>
    <property type="match status" value="1"/>
</dbReference>
<keyword evidence="1 10" id="KW-0436">Ligase</keyword>
<gene>
    <name evidence="10 12" type="primary">ligA</name>
    <name evidence="12" type="ORF">GT728_03495</name>
</gene>
<evidence type="ECO:0000256" key="5">
    <source>
        <dbReference type="ARBA" id="ARBA00022833"/>
    </source>
</evidence>
<dbReference type="InterPro" id="IPR001679">
    <property type="entry name" value="DNA_ligase"/>
</dbReference>
<comment type="caution">
    <text evidence="10">Lacks conserved residue(s) required for the propagation of feature annotation.</text>
</comment>
<keyword evidence="3 10" id="KW-0479">Metal-binding</keyword>
<proteinExistence type="inferred from homology"/>
<dbReference type="Pfam" id="PF03120">
    <property type="entry name" value="OB_DNA_ligase"/>
    <property type="match status" value="1"/>
</dbReference>
<evidence type="ECO:0000256" key="7">
    <source>
        <dbReference type="ARBA" id="ARBA00023204"/>
    </source>
</evidence>
<reference evidence="12 13" key="1">
    <citation type="journal article" date="2019" name="Nat. Med.">
        <title>A library of human gut bacterial isolates paired with longitudinal multiomics data enables mechanistic microbiome research.</title>
        <authorList>
            <person name="Poyet M."/>
            <person name="Groussin M."/>
            <person name="Gibbons S.M."/>
            <person name="Avila-Pacheco J."/>
            <person name="Jiang X."/>
            <person name="Kearney S.M."/>
            <person name="Perrotta A.R."/>
            <person name="Berdy B."/>
            <person name="Zhao S."/>
            <person name="Lieberman T.D."/>
            <person name="Swanson P.K."/>
            <person name="Smith M."/>
            <person name="Roesemann S."/>
            <person name="Alexander J.E."/>
            <person name="Rich S.A."/>
            <person name="Livny J."/>
            <person name="Vlamakis H."/>
            <person name="Clish C."/>
            <person name="Bullock K."/>
            <person name="Deik A."/>
            <person name="Scott J."/>
            <person name="Pierce K.A."/>
            <person name="Xavier R.J."/>
            <person name="Alm E.J."/>
        </authorList>
    </citation>
    <scope>NUCLEOTIDE SEQUENCE [LARGE SCALE GENOMIC DNA]</scope>
    <source>
        <strain evidence="12 13">BIOML-A1</strain>
    </source>
</reference>
<keyword evidence="7 10" id="KW-0234">DNA repair</keyword>
<dbReference type="EC" id="6.5.1.2" evidence="10"/>
<dbReference type="InterPro" id="IPR013839">
    <property type="entry name" value="DNAligase_adenylation"/>
</dbReference>
<dbReference type="SUPFAM" id="SSF50249">
    <property type="entry name" value="Nucleic acid-binding proteins"/>
    <property type="match status" value="1"/>
</dbReference>
<comment type="function">
    <text evidence="10">DNA ligase that catalyzes the formation of phosphodiester linkages between 5'-phosphoryl and 3'-hydroxyl groups in double-stranded DNA using NAD as a coenzyme and as the energy source for the reaction. It is essential for DNA replication and repair of damaged DNA.</text>
</comment>
<evidence type="ECO:0000256" key="9">
    <source>
        <dbReference type="ARBA" id="ARBA00034005"/>
    </source>
</evidence>
<dbReference type="GO" id="GO:0006281">
    <property type="term" value="P:DNA repair"/>
    <property type="evidence" value="ECO:0007669"/>
    <property type="project" value="UniProtKB-KW"/>
</dbReference>
<evidence type="ECO:0000313" key="13">
    <source>
        <dbReference type="Proteomes" id="UP000477285"/>
    </source>
</evidence>
<comment type="cofactor">
    <cofactor evidence="10">
        <name>Mg(2+)</name>
        <dbReference type="ChEBI" id="CHEBI:18420"/>
    </cofactor>
    <cofactor evidence="10">
        <name>Mn(2+)</name>
        <dbReference type="ChEBI" id="CHEBI:29035"/>
    </cofactor>
</comment>
<evidence type="ECO:0000313" key="12">
    <source>
        <dbReference type="EMBL" id="MZL32281.1"/>
    </source>
</evidence>
<dbReference type="Gene3D" id="2.40.50.140">
    <property type="entry name" value="Nucleic acid-binding proteins"/>
    <property type="match status" value="1"/>
</dbReference>
<accession>A0A6L8T1J2</accession>
<dbReference type="SMART" id="SM00292">
    <property type="entry name" value="BRCT"/>
    <property type="match status" value="1"/>
</dbReference>
<dbReference type="GO" id="GO:0006260">
    <property type="term" value="P:DNA replication"/>
    <property type="evidence" value="ECO:0007669"/>
    <property type="project" value="UniProtKB-KW"/>
</dbReference>
<dbReference type="InterPro" id="IPR013840">
    <property type="entry name" value="DNAligase_N"/>
</dbReference>
<organism evidence="12 13">
    <name type="scientific">Blautia wexlerae</name>
    <dbReference type="NCBI Taxonomy" id="418240"/>
    <lineage>
        <taxon>Bacteria</taxon>
        <taxon>Bacillati</taxon>
        <taxon>Bacillota</taxon>
        <taxon>Clostridia</taxon>
        <taxon>Lachnospirales</taxon>
        <taxon>Lachnospiraceae</taxon>
        <taxon>Blautia</taxon>
    </lineage>
</organism>
<dbReference type="PIRSF" id="PIRSF001604">
    <property type="entry name" value="LigA"/>
    <property type="match status" value="1"/>
</dbReference>
<dbReference type="InterPro" id="IPR036420">
    <property type="entry name" value="BRCT_dom_sf"/>
</dbReference>
<feature type="binding site" evidence="10">
    <location>
        <position position="389"/>
    </location>
    <ligand>
        <name>Zn(2+)</name>
        <dbReference type="ChEBI" id="CHEBI:29105"/>
    </ligand>
</feature>
<dbReference type="Gene3D" id="3.30.470.30">
    <property type="entry name" value="DNA ligase/mRNA capping enzyme"/>
    <property type="match status" value="1"/>
</dbReference>
<comment type="catalytic activity">
    <reaction evidence="9 10">
        <text>NAD(+) + (deoxyribonucleotide)n-3'-hydroxyl + 5'-phospho-(deoxyribonucleotide)m = (deoxyribonucleotide)n+m + AMP + beta-nicotinamide D-nucleotide.</text>
        <dbReference type="EC" id="6.5.1.2"/>
    </reaction>
</comment>
<dbReference type="GO" id="GO:0046872">
    <property type="term" value="F:metal ion binding"/>
    <property type="evidence" value="ECO:0007669"/>
    <property type="project" value="UniProtKB-KW"/>
</dbReference>
<evidence type="ECO:0000259" key="11">
    <source>
        <dbReference type="PROSITE" id="PS50172"/>
    </source>
</evidence>
<evidence type="ECO:0000256" key="8">
    <source>
        <dbReference type="ARBA" id="ARBA00023211"/>
    </source>
</evidence>
<dbReference type="SUPFAM" id="SSF47781">
    <property type="entry name" value="RuvA domain 2-like"/>
    <property type="match status" value="1"/>
</dbReference>
<keyword evidence="10" id="KW-0460">Magnesium</keyword>
<dbReference type="Pfam" id="PF00533">
    <property type="entry name" value="BRCT"/>
    <property type="match status" value="1"/>
</dbReference>
<dbReference type="InterPro" id="IPR012340">
    <property type="entry name" value="NA-bd_OB-fold"/>
</dbReference>
<dbReference type="SMART" id="SM00532">
    <property type="entry name" value="LIGANc"/>
    <property type="match status" value="1"/>
</dbReference>
<evidence type="ECO:0000256" key="4">
    <source>
        <dbReference type="ARBA" id="ARBA00022763"/>
    </source>
</evidence>
<evidence type="ECO:0000256" key="1">
    <source>
        <dbReference type="ARBA" id="ARBA00022598"/>
    </source>
</evidence>
<dbReference type="InterPro" id="IPR010994">
    <property type="entry name" value="RuvA_2-like"/>
</dbReference>
<feature type="binding site" evidence="10">
    <location>
        <position position="392"/>
    </location>
    <ligand>
        <name>Zn(2+)</name>
        <dbReference type="ChEBI" id="CHEBI:29105"/>
    </ligand>
</feature>
<dbReference type="Gene3D" id="3.40.50.10190">
    <property type="entry name" value="BRCT domain"/>
    <property type="match status" value="1"/>
</dbReference>
<keyword evidence="4 10" id="KW-0227">DNA damage</keyword>
<feature type="domain" description="BRCT" evidence="11">
    <location>
        <begin position="586"/>
        <end position="666"/>
    </location>
</feature>
<dbReference type="InterPro" id="IPR004150">
    <property type="entry name" value="NAD_DNA_ligase_OB"/>
</dbReference>
<dbReference type="SUPFAM" id="SSF56091">
    <property type="entry name" value="DNA ligase/mRNA capping enzyme, catalytic domain"/>
    <property type="match status" value="1"/>
</dbReference>
<keyword evidence="8 10" id="KW-0464">Manganese</keyword>
<protein>
    <recommendedName>
        <fullName evidence="10">DNA ligase</fullName>
        <ecNumber evidence="10">6.5.1.2</ecNumber>
    </recommendedName>
    <alternativeName>
        <fullName evidence="10">Polydeoxyribonucleotide synthase [NAD(+)]</fullName>
    </alternativeName>
</protein>
<dbReference type="AlphaFoldDB" id="A0A6L8T1J2"/>
<feature type="active site" description="N6-AMP-lysine intermediate" evidence="10">
    <location>
        <position position="103"/>
    </location>
</feature>
<dbReference type="RefSeq" id="WP_161233395.1">
    <property type="nucleotide sequence ID" value="NZ_WWVI01000022.1"/>
</dbReference>
<evidence type="ECO:0000256" key="3">
    <source>
        <dbReference type="ARBA" id="ARBA00022723"/>
    </source>
</evidence>
<dbReference type="Gene3D" id="1.10.287.610">
    <property type="entry name" value="Helix hairpin bin"/>
    <property type="match status" value="1"/>
</dbReference>
<sequence length="666" mass="75033">MNKIEEMKAFVEKLNQYRDAYYNNAESIVTDHQYDDLCDQLEKMEKETGIILSNSPIHSVGYEVKSKLEKIEHSHLMMSLDKTKDVNILRKFIGDKDSLLMCKMDGLTILLTYEDGELIQAETRGNGVTGEIITHNAKAFENIPMHINQKGHVEIEGEAIITYTDFEKINNLIKHEEDRYKNPRNLASGSVRQLDSKVAAKRHVRFIVWKVPAGMDELPLMSARFEKARELGFDIVPYIRVYKENQDLKEVINLLKEKAACLSYPIDGLVAAYNDIAYGLSLGITDKYPRHSLAFKFYDDEYETVLTDIEWTMGKSGQLTPTAVFEPVDIDGTSVSRASLHNVSIFKGFYLHKDDTVSVYKANQIIPQISQNITRGYNTGEKFIIPKICPICGEPVSVVKENDSEVLMCMNAGCKGKLLGELNAFVGKKAHDINGLSEATLQLLIDTGLVTSPIDLYYLKDHSTELSRLPRMGAKKIANILDSIESSRNTTIEKFIVGLNIPLIGGRAAKDIARYEEIRTRELGMLYPFETFIKDAASDFNFTCIEGLGTERNISIHRYFKENYDYVIALAEQFIFSKLNNDKISSESDSLSGKKFCITGKLHIFANRDELVADIESKGGKVVSGVTKATDYLITNDKNSGSSKNKKASELNIPIISEEEYKNKLN</sequence>
<name>A0A6L8T1J2_9FIRM</name>
<dbReference type="EMBL" id="WWVQ01000005">
    <property type="protein sequence ID" value="MZL32281.1"/>
    <property type="molecule type" value="Genomic_DNA"/>
</dbReference>
<keyword evidence="2 10" id="KW-0235">DNA replication</keyword>
<dbReference type="Pfam" id="PF01653">
    <property type="entry name" value="DNA_ligase_aden"/>
    <property type="match status" value="1"/>
</dbReference>
<feature type="binding site" evidence="10">
    <location>
        <begin position="31"/>
        <end position="35"/>
    </location>
    <ligand>
        <name>NAD(+)</name>
        <dbReference type="ChEBI" id="CHEBI:57540"/>
    </ligand>
</feature>
<comment type="caution">
    <text evidence="12">The sequence shown here is derived from an EMBL/GenBank/DDBJ whole genome shotgun (WGS) entry which is preliminary data.</text>
</comment>
<feature type="binding site" evidence="10">
    <location>
        <position position="296"/>
    </location>
    <ligand>
        <name>NAD(+)</name>
        <dbReference type="ChEBI" id="CHEBI:57540"/>
    </ligand>
</feature>
<dbReference type="GO" id="GO:0003911">
    <property type="term" value="F:DNA ligase (NAD+) activity"/>
    <property type="evidence" value="ECO:0007669"/>
    <property type="project" value="UniProtKB-UniRule"/>
</dbReference>
<feature type="binding site" evidence="10">
    <location>
        <position position="414"/>
    </location>
    <ligand>
        <name>Zn(2+)</name>
        <dbReference type="ChEBI" id="CHEBI:29105"/>
    </ligand>
</feature>
<comment type="similarity">
    <text evidence="10">Belongs to the NAD-dependent DNA ligase family. LigA subfamily.</text>
</comment>
<dbReference type="InterPro" id="IPR001357">
    <property type="entry name" value="BRCT_dom"/>
</dbReference>
<dbReference type="Proteomes" id="UP000477285">
    <property type="component" value="Unassembled WGS sequence"/>
</dbReference>
<feature type="binding site" evidence="10">
    <location>
        <position position="124"/>
    </location>
    <ligand>
        <name>NAD(+)</name>
        <dbReference type="ChEBI" id="CHEBI:57540"/>
    </ligand>
</feature>